<dbReference type="InterPro" id="IPR052344">
    <property type="entry name" value="Transposase-related"/>
</dbReference>
<feature type="compositionally biased region" description="Polar residues" evidence="1">
    <location>
        <begin position="15"/>
        <end position="27"/>
    </location>
</feature>
<evidence type="ECO:0000256" key="1">
    <source>
        <dbReference type="SAM" id="MobiDB-lite"/>
    </source>
</evidence>
<dbReference type="EMBL" id="FNPI01000045">
    <property type="protein sequence ID" value="SDZ69004.1"/>
    <property type="molecule type" value="Genomic_DNA"/>
</dbReference>
<feature type="region of interest" description="Disordered" evidence="1">
    <location>
        <begin position="1"/>
        <end position="28"/>
    </location>
</feature>
<gene>
    <name evidence="4" type="ORF">SAMN05421736_1453</name>
</gene>
<dbReference type="InterPro" id="IPR024474">
    <property type="entry name" value="Znf_dom_IS66"/>
</dbReference>
<keyword evidence="4" id="KW-0371">Homeobox</keyword>
<reference evidence="5" key="1">
    <citation type="submission" date="2016-10" db="EMBL/GenBank/DDBJ databases">
        <authorList>
            <person name="Varghese N."/>
            <person name="Submissions S."/>
        </authorList>
    </citation>
    <scope>NUCLEOTIDE SEQUENCE [LARGE SCALE GENOMIC DNA]</scope>
    <source>
        <strain evidence="5">SP</strain>
    </source>
</reference>
<sequence>MAEGQNGGGKYNKCMKTTNSTPQNTTEQLEKRVSSLEKQNAELAAKIVWYEEQFRLSKQRQFGISSEKTPEGQLELPLFNEAEVCQNPGEEEPSYEEVTYERKKARRSRTDTMKDLPVETVSHTLPPGEQVCSCCNGALHEMKTEIRRELKVVPAEVKVVEHRRSVYACRSCERHGTEASLKYAPVPAPVFPKSMASPSAVAHILTQKFVQGLPFYVSVK</sequence>
<dbReference type="Pfam" id="PF13005">
    <property type="entry name" value="zf-IS66"/>
    <property type="match status" value="1"/>
</dbReference>
<keyword evidence="5" id="KW-1185">Reference proteome</keyword>
<evidence type="ECO:0000313" key="5">
    <source>
        <dbReference type="Proteomes" id="UP000198935"/>
    </source>
</evidence>
<dbReference type="PANTHER" id="PTHR33678">
    <property type="entry name" value="BLL1576 PROTEIN"/>
    <property type="match status" value="1"/>
</dbReference>
<organism evidence="4 5">
    <name type="scientific">Evansella caseinilytica</name>
    <dbReference type="NCBI Taxonomy" id="1503961"/>
    <lineage>
        <taxon>Bacteria</taxon>
        <taxon>Bacillati</taxon>
        <taxon>Bacillota</taxon>
        <taxon>Bacilli</taxon>
        <taxon>Bacillales</taxon>
        <taxon>Bacillaceae</taxon>
        <taxon>Evansella</taxon>
    </lineage>
</organism>
<protein>
    <submittedName>
        <fullName evidence="4">Transposase C of IS166 homeodomain-containing protein</fullName>
    </submittedName>
</protein>
<dbReference type="InterPro" id="IPR024463">
    <property type="entry name" value="Transposase_TnpC_homeodom"/>
</dbReference>
<feature type="domain" description="Transposase TnpC homeodomain" evidence="3">
    <location>
        <begin position="49"/>
        <end position="121"/>
    </location>
</feature>
<evidence type="ECO:0000259" key="2">
    <source>
        <dbReference type="Pfam" id="PF13005"/>
    </source>
</evidence>
<dbReference type="AlphaFoldDB" id="A0A1H3V2U6"/>
<dbReference type="Proteomes" id="UP000198935">
    <property type="component" value="Unassembled WGS sequence"/>
</dbReference>
<name>A0A1H3V2U6_9BACI</name>
<evidence type="ECO:0000259" key="3">
    <source>
        <dbReference type="Pfam" id="PF13007"/>
    </source>
</evidence>
<accession>A0A1H3V2U6</accession>
<dbReference type="STRING" id="1503961.SAMN05421736_1453"/>
<feature type="domain" description="Transposase IS66 zinc-finger binding" evidence="2">
    <location>
        <begin position="129"/>
        <end position="173"/>
    </location>
</feature>
<feature type="region of interest" description="Disordered" evidence="1">
    <location>
        <begin position="88"/>
        <end position="110"/>
    </location>
</feature>
<proteinExistence type="predicted"/>
<dbReference type="Pfam" id="PF13007">
    <property type="entry name" value="LZ_Tnp_IS66"/>
    <property type="match status" value="1"/>
</dbReference>
<evidence type="ECO:0000313" key="4">
    <source>
        <dbReference type="EMBL" id="SDZ69004.1"/>
    </source>
</evidence>
<feature type="compositionally biased region" description="Gly residues" evidence="1">
    <location>
        <begin position="1"/>
        <end position="10"/>
    </location>
</feature>
<keyword evidence="4" id="KW-0238">DNA-binding</keyword>
<dbReference type="GO" id="GO:0003677">
    <property type="term" value="F:DNA binding"/>
    <property type="evidence" value="ECO:0007669"/>
    <property type="project" value="UniProtKB-KW"/>
</dbReference>